<evidence type="ECO:0000256" key="9">
    <source>
        <dbReference type="ARBA" id="ARBA00023136"/>
    </source>
</evidence>
<evidence type="ECO:0000256" key="4">
    <source>
        <dbReference type="ARBA" id="ARBA00022553"/>
    </source>
</evidence>
<dbReference type="RefSeq" id="WP_163110635.1">
    <property type="nucleotide sequence ID" value="NZ_JAAAWP010000002.1"/>
</dbReference>
<dbReference type="Pfam" id="PF02518">
    <property type="entry name" value="HATPase_c"/>
    <property type="match status" value="1"/>
</dbReference>
<gene>
    <name evidence="12" type="ORF">GTW09_05410</name>
</gene>
<evidence type="ECO:0000313" key="13">
    <source>
        <dbReference type="Proteomes" id="UP000478837"/>
    </source>
</evidence>
<organism evidence="12 13">
    <name type="scientific">Alteromonas hispanica</name>
    <dbReference type="NCBI Taxonomy" id="315421"/>
    <lineage>
        <taxon>Bacteria</taxon>
        <taxon>Pseudomonadati</taxon>
        <taxon>Pseudomonadota</taxon>
        <taxon>Gammaproteobacteria</taxon>
        <taxon>Alteromonadales</taxon>
        <taxon>Alteromonadaceae</taxon>
        <taxon>Alteromonas/Salinimonas group</taxon>
        <taxon>Alteromonas</taxon>
    </lineage>
</organism>
<evidence type="ECO:0000256" key="10">
    <source>
        <dbReference type="SAM" id="Phobius"/>
    </source>
</evidence>
<keyword evidence="4" id="KW-0597">Phosphoprotein</keyword>
<dbReference type="AlphaFoldDB" id="A0A6L9MS56"/>
<dbReference type="InterPro" id="IPR050428">
    <property type="entry name" value="TCS_sensor_his_kinase"/>
</dbReference>
<dbReference type="GO" id="GO:0004673">
    <property type="term" value="F:protein histidine kinase activity"/>
    <property type="evidence" value="ECO:0007669"/>
    <property type="project" value="UniProtKB-EC"/>
</dbReference>
<evidence type="ECO:0000256" key="7">
    <source>
        <dbReference type="ARBA" id="ARBA00022777"/>
    </source>
</evidence>
<dbReference type="InterPro" id="IPR005467">
    <property type="entry name" value="His_kinase_dom"/>
</dbReference>
<proteinExistence type="predicted"/>
<evidence type="ECO:0000256" key="3">
    <source>
        <dbReference type="ARBA" id="ARBA00012438"/>
    </source>
</evidence>
<dbReference type="PANTHER" id="PTHR45436">
    <property type="entry name" value="SENSOR HISTIDINE KINASE YKOH"/>
    <property type="match status" value="1"/>
</dbReference>
<dbReference type="PRINTS" id="PR00344">
    <property type="entry name" value="BCTRLSENSOR"/>
</dbReference>
<keyword evidence="5" id="KW-0808">Transferase</keyword>
<accession>A0A6L9MS56</accession>
<dbReference type="InterPro" id="IPR004358">
    <property type="entry name" value="Sig_transdc_His_kin-like_C"/>
</dbReference>
<evidence type="ECO:0000256" key="1">
    <source>
        <dbReference type="ARBA" id="ARBA00000085"/>
    </source>
</evidence>
<dbReference type="SMART" id="SM00387">
    <property type="entry name" value="HATPase_c"/>
    <property type="match status" value="1"/>
</dbReference>
<dbReference type="Gene3D" id="3.30.565.10">
    <property type="entry name" value="Histidine kinase-like ATPase, C-terminal domain"/>
    <property type="match status" value="1"/>
</dbReference>
<evidence type="ECO:0000256" key="2">
    <source>
        <dbReference type="ARBA" id="ARBA00004370"/>
    </source>
</evidence>
<keyword evidence="9 10" id="KW-0472">Membrane</keyword>
<dbReference type="PANTHER" id="PTHR45436:SF4">
    <property type="entry name" value="SENSOR PROTEIN PHOQ"/>
    <property type="match status" value="1"/>
</dbReference>
<evidence type="ECO:0000313" key="12">
    <source>
        <dbReference type="EMBL" id="NDW20947.1"/>
    </source>
</evidence>
<evidence type="ECO:0000256" key="5">
    <source>
        <dbReference type="ARBA" id="ARBA00022679"/>
    </source>
</evidence>
<sequence length="447" mass="49863">MRQLSLRVRSVLLAFTLLALFAPFTVIILEEAFTESLTEAKMSELRLMNLSLLTAFELEGDSPVMPEVLFEEELNLPGSGYLGLIVFRNEVIWQSASALEYVFTPPNMDVPVGNEVFSDDYIPKFDIDSNFFVYAFTAEFLSSQDFEPVHFYIFNNKAVFEKERQTFLATTWQWIITLSAALLIFIIVGISLILLPVKKIIDEISLASKGKKSALNNRYPVEFDSLKHSINELLHFEATQRKRYKNSLGDLAHSLKTPLAVALGSKNLQPEIKESLTQIDNIIQRQLKRASAGKTGWQAAIPVEPVLLKIADAMDKIYQDKNLSIECECSHSPNSQTIVFKGDETDLLELCGNLLDNACKAAVSRVCVSASIESEWLIITIEDDGPGIVDGKKQELLERGARLDTYAEGQGIGLALVSDLVSIYEGKMHIENSHLGGARVVVKFPNH</sequence>
<dbReference type="InterPro" id="IPR003594">
    <property type="entry name" value="HATPase_dom"/>
</dbReference>
<dbReference type="InterPro" id="IPR036890">
    <property type="entry name" value="HATPase_C_sf"/>
</dbReference>
<keyword evidence="6 10" id="KW-0812">Transmembrane</keyword>
<dbReference type="SUPFAM" id="SSF55874">
    <property type="entry name" value="ATPase domain of HSP90 chaperone/DNA topoisomerase II/histidine kinase"/>
    <property type="match status" value="1"/>
</dbReference>
<evidence type="ECO:0000259" key="11">
    <source>
        <dbReference type="PROSITE" id="PS50109"/>
    </source>
</evidence>
<dbReference type="GO" id="GO:0005886">
    <property type="term" value="C:plasma membrane"/>
    <property type="evidence" value="ECO:0007669"/>
    <property type="project" value="TreeGrafter"/>
</dbReference>
<keyword evidence="8 10" id="KW-1133">Transmembrane helix</keyword>
<dbReference type="PROSITE" id="PS50109">
    <property type="entry name" value="HIS_KIN"/>
    <property type="match status" value="1"/>
</dbReference>
<dbReference type="Proteomes" id="UP000478837">
    <property type="component" value="Unassembled WGS sequence"/>
</dbReference>
<dbReference type="GO" id="GO:0000160">
    <property type="term" value="P:phosphorelay signal transduction system"/>
    <property type="evidence" value="ECO:0007669"/>
    <property type="project" value="TreeGrafter"/>
</dbReference>
<comment type="catalytic activity">
    <reaction evidence="1">
        <text>ATP + protein L-histidine = ADP + protein N-phospho-L-histidine.</text>
        <dbReference type="EC" id="2.7.13.3"/>
    </reaction>
</comment>
<name>A0A6L9MS56_9ALTE</name>
<comment type="caution">
    <text evidence="12">The sequence shown here is derived from an EMBL/GenBank/DDBJ whole genome shotgun (WGS) entry which is preliminary data.</text>
</comment>
<dbReference type="EC" id="2.7.13.3" evidence="3"/>
<feature type="transmembrane region" description="Helical" evidence="10">
    <location>
        <begin position="172"/>
        <end position="195"/>
    </location>
</feature>
<protein>
    <recommendedName>
        <fullName evidence="3">histidine kinase</fullName>
        <ecNumber evidence="3">2.7.13.3</ecNumber>
    </recommendedName>
</protein>
<keyword evidence="13" id="KW-1185">Reference proteome</keyword>
<evidence type="ECO:0000256" key="6">
    <source>
        <dbReference type="ARBA" id="ARBA00022692"/>
    </source>
</evidence>
<comment type="subcellular location">
    <subcellularLocation>
        <location evidence="2">Membrane</location>
    </subcellularLocation>
</comment>
<evidence type="ECO:0000256" key="8">
    <source>
        <dbReference type="ARBA" id="ARBA00022989"/>
    </source>
</evidence>
<feature type="domain" description="Histidine kinase" evidence="11">
    <location>
        <begin position="250"/>
        <end position="447"/>
    </location>
</feature>
<reference evidence="12 13" key="1">
    <citation type="submission" date="2020-01" db="EMBL/GenBank/DDBJ databases">
        <title>Genomes of bacteria type strains.</title>
        <authorList>
            <person name="Chen J."/>
            <person name="Zhu S."/>
            <person name="Yang J."/>
        </authorList>
    </citation>
    <scope>NUCLEOTIDE SEQUENCE [LARGE SCALE GENOMIC DNA]</scope>
    <source>
        <strain evidence="12 13">LMG 22958</strain>
    </source>
</reference>
<dbReference type="GO" id="GO:0005524">
    <property type="term" value="F:ATP binding"/>
    <property type="evidence" value="ECO:0007669"/>
    <property type="project" value="UniProtKB-KW"/>
</dbReference>
<dbReference type="EMBL" id="JAAAWP010000002">
    <property type="protein sequence ID" value="NDW20947.1"/>
    <property type="molecule type" value="Genomic_DNA"/>
</dbReference>
<keyword evidence="7" id="KW-0418">Kinase</keyword>